<protein>
    <recommendedName>
        <fullName evidence="3">NADH dehydrogenase [ubiquinone] 1 beta subcomplex subunit 4</fullName>
    </recommendedName>
    <alternativeName>
        <fullName evidence="12">Complex I-B15</fullName>
    </alternativeName>
    <alternativeName>
        <fullName evidence="13">NADH-ubiquinone oxidoreductase B15 subunit</fullName>
    </alternativeName>
</protein>
<feature type="transmembrane region" description="Helical" evidence="14">
    <location>
        <begin position="36"/>
        <end position="59"/>
    </location>
</feature>
<evidence type="ECO:0000256" key="13">
    <source>
        <dbReference type="ARBA" id="ARBA00030987"/>
    </source>
</evidence>
<name>A0A6A6JL12_WESOR</name>
<dbReference type="InterPro" id="IPR009866">
    <property type="entry name" value="NADH_UbQ_OxRdtase_NDUFB4_su"/>
</dbReference>
<evidence type="ECO:0000256" key="9">
    <source>
        <dbReference type="ARBA" id="ARBA00022989"/>
    </source>
</evidence>
<evidence type="ECO:0000256" key="12">
    <source>
        <dbReference type="ARBA" id="ARBA00030212"/>
    </source>
</evidence>
<evidence type="ECO:0000256" key="2">
    <source>
        <dbReference type="ARBA" id="ARBA00007260"/>
    </source>
</evidence>
<dbReference type="GeneID" id="54554037"/>
<keyword evidence="5" id="KW-0679">Respiratory chain</keyword>
<evidence type="ECO:0000256" key="6">
    <source>
        <dbReference type="ARBA" id="ARBA00022692"/>
    </source>
</evidence>
<proteinExistence type="inferred from homology"/>
<evidence type="ECO:0000256" key="14">
    <source>
        <dbReference type="SAM" id="Phobius"/>
    </source>
</evidence>
<evidence type="ECO:0000256" key="11">
    <source>
        <dbReference type="ARBA" id="ARBA00023136"/>
    </source>
</evidence>
<sequence length="77" mass="8935">MAGKGHGPNVVRLDPALMKWYKMNANRYKYFRWTKYTATVSFIYIVAVPAAVFAGGWFTEGKWDLRGKRRGDLLVEY</sequence>
<dbReference type="OrthoDB" id="15108at2759"/>
<dbReference type="Pfam" id="PF07225">
    <property type="entry name" value="NDUF_B4"/>
    <property type="match status" value="1"/>
</dbReference>
<evidence type="ECO:0000256" key="3">
    <source>
        <dbReference type="ARBA" id="ARBA00018681"/>
    </source>
</evidence>
<dbReference type="AlphaFoldDB" id="A0A6A6JL12"/>
<keyword evidence="9 14" id="KW-1133">Transmembrane helix</keyword>
<evidence type="ECO:0000313" key="16">
    <source>
        <dbReference type="Proteomes" id="UP000800097"/>
    </source>
</evidence>
<evidence type="ECO:0000256" key="1">
    <source>
        <dbReference type="ARBA" id="ARBA00004434"/>
    </source>
</evidence>
<comment type="subcellular location">
    <subcellularLocation>
        <location evidence="1">Mitochondrion inner membrane</location>
        <topology evidence="1">Single-pass membrane protein</topology>
    </subcellularLocation>
</comment>
<organism evidence="15 16">
    <name type="scientific">Westerdykella ornata</name>
    <dbReference type="NCBI Taxonomy" id="318751"/>
    <lineage>
        <taxon>Eukaryota</taxon>
        <taxon>Fungi</taxon>
        <taxon>Dikarya</taxon>
        <taxon>Ascomycota</taxon>
        <taxon>Pezizomycotina</taxon>
        <taxon>Dothideomycetes</taxon>
        <taxon>Pleosporomycetidae</taxon>
        <taxon>Pleosporales</taxon>
        <taxon>Sporormiaceae</taxon>
        <taxon>Westerdykella</taxon>
    </lineage>
</organism>
<comment type="similarity">
    <text evidence="2">Belongs to the complex I NDUFB4 subunit family.</text>
</comment>
<evidence type="ECO:0000256" key="8">
    <source>
        <dbReference type="ARBA" id="ARBA00022982"/>
    </source>
</evidence>
<accession>A0A6A6JL12</accession>
<keyword evidence="6 14" id="KW-0812">Transmembrane</keyword>
<keyword evidence="16" id="KW-1185">Reference proteome</keyword>
<evidence type="ECO:0000313" key="15">
    <source>
        <dbReference type="EMBL" id="KAF2277207.1"/>
    </source>
</evidence>
<keyword evidence="8" id="KW-0249">Electron transport</keyword>
<reference evidence="15" key="1">
    <citation type="journal article" date="2020" name="Stud. Mycol.">
        <title>101 Dothideomycetes genomes: a test case for predicting lifestyles and emergence of pathogens.</title>
        <authorList>
            <person name="Haridas S."/>
            <person name="Albert R."/>
            <person name="Binder M."/>
            <person name="Bloem J."/>
            <person name="Labutti K."/>
            <person name="Salamov A."/>
            <person name="Andreopoulos B."/>
            <person name="Baker S."/>
            <person name="Barry K."/>
            <person name="Bills G."/>
            <person name="Bluhm B."/>
            <person name="Cannon C."/>
            <person name="Castanera R."/>
            <person name="Culley D."/>
            <person name="Daum C."/>
            <person name="Ezra D."/>
            <person name="Gonzalez J."/>
            <person name="Henrissat B."/>
            <person name="Kuo A."/>
            <person name="Liang C."/>
            <person name="Lipzen A."/>
            <person name="Lutzoni F."/>
            <person name="Magnuson J."/>
            <person name="Mondo S."/>
            <person name="Nolan M."/>
            <person name="Ohm R."/>
            <person name="Pangilinan J."/>
            <person name="Park H.-J."/>
            <person name="Ramirez L."/>
            <person name="Alfaro M."/>
            <person name="Sun H."/>
            <person name="Tritt A."/>
            <person name="Yoshinaga Y."/>
            <person name="Zwiers L.-H."/>
            <person name="Turgeon B."/>
            <person name="Goodwin S."/>
            <person name="Spatafora J."/>
            <person name="Crous P."/>
            <person name="Grigoriev I."/>
        </authorList>
    </citation>
    <scope>NUCLEOTIDE SEQUENCE</scope>
    <source>
        <strain evidence="15">CBS 379.55</strain>
    </source>
</reference>
<evidence type="ECO:0000256" key="4">
    <source>
        <dbReference type="ARBA" id="ARBA00022448"/>
    </source>
</evidence>
<dbReference type="PANTHER" id="PTHR39476:SF1">
    <property type="entry name" value="NADH DEHYDROGENASE [UBIQUINONE] 1 BETA SUBCOMPLEX SUBUNIT 4"/>
    <property type="match status" value="1"/>
</dbReference>
<evidence type="ECO:0000256" key="5">
    <source>
        <dbReference type="ARBA" id="ARBA00022660"/>
    </source>
</evidence>
<keyword evidence="11 14" id="KW-0472">Membrane</keyword>
<gene>
    <name evidence="15" type="ORF">EI97DRAFT_457914</name>
</gene>
<dbReference type="PANTHER" id="PTHR39476">
    <property type="entry name" value="NADH:UBIQUINONE OXIDOREDUCTASE 6.6KD SUBUNIT"/>
    <property type="match status" value="1"/>
</dbReference>
<dbReference type="RefSeq" id="XP_033654746.1">
    <property type="nucleotide sequence ID" value="XM_033800862.1"/>
</dbReference>
<evidence type="ECO:0000256" key="7">
    <source>
        <dbReference type="ARBA" id="ARBA00022792"/>
    </source>
</evidence>
<dbReference type="Proteomes" id="UP000800097">
    <property type="component" value="Unassembled WGS sequence"/>
</dbReference>
<keyword evidence="4" id="KW-0813">Transport</keyword>
<evidence type="ECO:0000256" key="10">
    <source>
        <dbReference type="ARBA" id="ARBA00023128"/>
    </source>
</evidence>
<keyword evidence="10" id="KW-0496">Mitochondrion</keyword>
<dbReference type="GO" id="GO:0005743">
    <property type="term" value="C:mitochondrial inner membrane"/>
    <property type="evidence" value="ECO:0007669"/>
    <property type="project" value="UniProtKB-SubCell"/>
</dbReference>
<keyword evidence="7" id="KW-0999">Mitochondrion inner membrane</keyword>
<dbReference type="EMBL" id="ML986491">
    <property type="protein sequence ID" value="KAF2277207.1"/>
    <property type="molecule type" value="Genomic_DNA"/>
</dbReference>